<dbReference type="InterPro" id="IPR050699">
    <property type="entry name" value="RNA-DNA_Helicase"/>
</dbReference>
<accession>A0A8H5CXA6</accession>
<feature type="domain" description="Helicase C-terminal" evidence="6">
    <location>
        <begin position="427"/>
        <end position="591"/>
    </location>
</feature>
<dbReference type="InterPro" id="IPR001650">
    <property type="entry name" value="Helicase_C-like"/>
</dbReference>
<dbReference type="Pfam" id="PF00271">
    <property type="entry name" value="Helicase_C"/>
    <property type="match status" value="1"/>
</dbReference>
<dbReference type="Gene3D" id="3.40.50.300">
    <property type="entry name" value="P-loop containing nucleotide triphosphate hydrolases"/>
    <property type="match status" value="2"/>
</dbReference>
<dbReference type="GO" id="GO:0016787">
    <property type="term" value="F:hydrolase activity"/>
    <property type="evidence" value="ECO:0007669"/>
    <property type="project" value="UniProtKB-KW"/>
</dbReference>
<gene>
    <name evidence="7" type="ORF">D9756_008905</name>
</gene>
<feature type="compositionally biased region" description="Polar residues" evidence="5">
    <location>
        <begin position="1"/>
        <end position="16"/>
    </location>
</feature>
<dbReference type="GO" id="GO:0000965">
    <property type="term" value="P:mitochondrial RNA 3'-end processing"/>
    <property type="evidence" value="ECO:0007669"/>
    <property type="project" value="TreeGrafter"/>
</dbReference>
<evidence type="ECO:0000256" key="4">
    <source>
        <dbReference type="ARBA" id="ARBA00022840"/>
    </source>
</evidence>
<dbReference type="Pfam" id="PF22527">
    <property type="entry name" value="DEXQc_Suv3"/>
    <property type="match status" value="2"/>
</dbReference>
<dbReference type="GO" id="GO:0004386">
    <property type="term" value="F:helicase activity"/>
    <property type="evidence" value="ECO:0007669"/>
    <property type="project" value="UniProtKB-KW"/>
</dbReference>
<evidence type="ECO:0000256" key="3">
    <source>
        <dbReference type="ARBA" id="ARBA00022806"/>
    </source>
</evidence>
<dbReference type="FunFam" id="3.40.50.300:FF:000957">
    <property type="entry name" value="ATP-dependent RNA helicase SUV3L, mitochondrial"/>
    <property type="match status" value="1"/>
</dbReference>
<dbReference type="PROSITE" id="PS51194">
    <property type="entry name" value="HELICASE_CTER"/>
    <property type="match status" value="1"/>
</dbReference>
<dbReference type="CDD" id="cd18805">
    <property type="entry name" value="SF2_C_suv3"/>
    <property type="match status" value="1"/>
</dbReference>
<dbReference type="Proteomes" id="UP000559027">
    <property type="component" value="Unassembled WGS sequence"/>
</dbReference>
<dbReference type="AlphaFoldDB" id="A0A8H5CXA6"/>
<dbReference type="GO" id="GO:0005524">
    <property type="term" value="F:ATP binding"/>
    <property type="evidence" value="ECO:0007669"/>
    <property type="project" value="UniProtKB-KW"/>
</dbReference>
<dbReference type="GO" id="GO:0045025">
    <property type="term" value="C:mitochondrial degradosome"/>
    <property type="evidence" value="ECO:0007669"/>
    <property type="project" value="TreeGrafter"/>
</dbReference>
<proteinExistence type="predicted"/>
<keyword evidence="2" id="KW-0378">Hydrolase</keyword>
<dbReference type="SMART" id="SM00490">
    <property type="entry name" value="HELICc"/>
    <property type="match status" value="1"/>
</dbReference>
<dbReference type="PANTHER" id="PTHR12131:SF1">
    <property type="entry name" value="ATP-DEPENDENT RNA HELICASE SUPV3L1, MITOCHONDRIAL-RELATED"/>
    <property type="match status" value="1"/>
</dbReference>
<keyword evidence="8" id="KW-1185">Reference proteome</keyword>
<keyword evidence="4" id="KW-0067">ATP-binding</keyword>
<dbReference type="InterPro" id="IPR022192">
    <property type="entry name" value="SUV3_C"/>
</dbReference>
<dbReference type="InterPro" id="IPR027417">
    <property type="entry name" value="P-loop_NTPase"/>
</dbReference>
<feature type="region of interest" description="Disordered" evidence="5">
    <location>
        <begin position="1"/>
        <end position="60"/>
    </location>
</feature>
<dbReference type="PANTHER" id="PTHR12131">
    <property type="entry name" value="ATP-DEPENDENT RNA AND DNA HELICASE"/>
    <property type="match status" value="1"/>
</dbReference>
<feature type="region of interest" description="Disordered" evidence="5">
    <location>
        <begin position="891"/>
        <end position="914"/>
    </location>
</feature>
<sequence length="1020" mass="113018">MLRTATTRCKPKSSSPVLKRFRTSKSKPSSSPSPSRRNALYPPPRTSNSPPAPFSQLPRPPNSAFLIPSLSSATNAPPEDLPESKCHAYFQTGVETWATNHRTTMRFARFGYEANVIRPILDAYVSVAQSGFFSSPENFTKYQLVRFTTCGGPGARGPEKAHFRLADAEITFSNIFFSWVGNIRDSAEILDGLVDKGVVKQETLDSLRHLAIVSHRRPAEDFPWARRIDRKFIMHVGPTNSGKTHHALRALAAAKTGVYAGPLRLLAHEIWERLNLGQIVPLGVDVPPPDIQPPSSSSKVTIPNDSSIAPKAKALANPQYARQTNMITGEERKVIDEDAPLISCTVEMLSFRTQYDVGVIDEIQMIGDIQRGFAWTSAVLGLCAKEIHLCGEESAIPVIQHLLKETGDELEVRRYERLTPLNVEEKSLGGSFKNVKKGDCVVAFSRPRIFEIKEEIEKESGMKCAVVYGKLPPEIRSEQAALFNDPDSGYDVIIGSDAIGMGLNLKIRRIIFDQTSKPSGEAKKIPLSISQIKQIAGRAGRYGHTLTGEKPGGFTTTLHEKDLPSLISALSHPSTPSLNHAYISPSLESFTSIAPALLPTPASSTLPYTQHQNPTKIAMETVQMAHTYTSLPPSPVYKYTTIPKIAEICTWIDQRTKGVFTWDDKLQLLVCPIMWRDGAVVDAAEEMVRMQRDEMCVVLGRLECVVGDQRGSAKGKEGKRGLVWALEEVERRMELAGKMVAEAAAVKDASTIKAQTNDRSKPSPSPPAKPSTKITVDPELLDQLESLHKILVLYMWKHLRNSVVYPDREAVEAMKHRVEIALDWGLQEVGRGKVKQLGQGLLARAEVGAWLKGRDVMRDDKKVEGREREEKRDEEWAGKWKKGYLNKKETESTSRPYAKGKGKQSANSKHFERERRYGDDYYDTDATGVSDEFGYEKEYQQAWVSKLAAKPGLYYPTATTQWERKDRFILSNTASAGASASGGGKETEWTQAPDLTALLRGYVDSTTTTSSLRSHGSVGK</sequence>
<organism evidence="7 8">
    <name type="scientific">Leucocoprinus leucothites</name>
    <dbReference type="NCBI Taxonomy" id="201217"/>
    <lineage>
        <taxon>Eukaryota</taxon>
        <taxon>Fungi</taxon>
        <taxon>Dikarya</taxon>
        <taxon>Basidiomycota</taxon>
        <taxon>Agaricomycotina</taxon>
        <taxon>Agaricomycetes</taxon>
        <taxon>Agaricomycetidae</taxon>
        <taxon>Agaricales</taxon>
        <taxon>Agaricineae</taxon>
        <taxon>Agaricaceae</taxon>
        <taxon>Leucocoprinus</taxon>
    </lineage>
</organism>
<dbReference type="SUPFAM" id="SSF52540">
    <property type="entry name" value="P-loop containing nucleoside triphosphate hydrolases"/>
    <property type="match status" value="1"/>
</dbReference>
<dbReference type="Gene3D" id="1.20.58.1080">
    <property type="match status" value="1"/>
</dbReference>
<evidence type="ECO:0000256" key="2">
    <source>
        <dbReference type="ARBA" id="ARBA00022801"/>
    </source>
</evidence>
<protein>
    <recommendedName>
        <fullName evidence="6">Helicase C-terminal domain-containing protein</fullName>
    </recommendedName>
</protein>
<evidence type="ECO:0000259" key="6">
    <source>
        <dbReference type="PROSITE" id="PS51194"/>
    </source>
</evidence>
<feature type="compositionally biased region" description="Low complexity" evidence="5">
    <location>
        <begin position="26"/>
        <end position="35"/>
    </location>
</feature>
<comment type="caution">
    <text evidence="7">The sequence shown here is derived from an EMBL/GenBank/DDBJ whole genome shotgun (WGS) entry which is preliminary data.</text>
</comment>
<reference evidence="7 8" key="1">
    <citation type="journal article" date="2020" name="ISME J.">
        <title>Uncovering the hidden diversity of litter-decomposition mechanisms in mushroom-forming fungi.</title>
        <authorList>
            <person name="Floudas D."/>
            <person name="Bentzer J."/>
            <person name="Ahren D."/>
            <person name="Johansson T."/>
            <person name="Persson P."/>
            <person name="Tunlid A."/>
        </authorList>
    </citation>
    <scope>NUCLEOTIDE SEQUENCE [LARGE SCALE GENOMIC DNA]</scope>
    <source>
        <strain evidence="7 8">CBS 146.42</strain>
    </source>
</reference>
<dbReference type="Pfam" id="PF12513">
    <property type="entry name" value="SUV3_C"/>
    <property type="match status" value="1"/>
</dbReference>
<evidence type="ECO:0000256" key="1">
    <source>
        <dbReference type="ARBA" id="ARBA00022741"/>
    </source>
</evidence>
<feature type="region of interest" description="Disordered" evidence="5">
    <location>
        <begin position="751"/>
        <end position="775"/>
    </location>
</feature>
<name>A0A8H5CXA6_9AGAR</name>
<dbReference type="InterPro" id="IPR055206">
    <property type="entry name" value="DEXQc_SUV3"/>
</dbReference>
<feature type="compositionally biased region" description="Pro residues" evidence="5">
    <location>
        <begin position="41"/>
        <end position="60"/>
    </location>
</feature>
<evidence type="ECO:0000313" key="7">
    <source>
        <dbReference type="EMBL" id="KAF5349605.1"/>
    </source>
</evidence>
<dbReference type="OrthoDB" id="6692397at2759"/>
<evidence type="ECO:0000256" key="5">
    <source>
        <dbReference type="SAM" id="MobiDB-lite"/>
    </source>
</evidence>
<dbReference type="EMBL" id="JAACJO010000016">
    <property type="protein sequence ID" value="KAF5349605.1"/>
    <property type="molecule type" value="Genomic_DNA"/>
</dbReference>
<keyword evidence="3" id="KW-0347">Helicase</keyword>
<keyword evidence="1" id="KW-0547">Nucleotide-binding</keyword>
<evidence type="ECO:0000313" key="8">
    <source>
        <dbReference type="Proteomes" id="UP000559027"/>
    </source>
</evidence>